<keyword evidence="2" id="KW-1133">Transmembrane helix</keyword>
<name>A0A1F8AVJ8_9BACT</name>
<dbReference type="PANTHER" id="PTHR33392:SF6">
    <property type="entry name" value="POLYISOPRENYL-TEICHOIC ACID--PEPTIDOGLYCAN TEICHOIC ACID TRANSFERASE TAGU"/>
    <property type="match status" value="1"/>
</dbReference>
<evidence type="ECO:0000259" key="3">
    <source>
        <dbReference type="Pfam" id="PF03816"/>
    </source>
</evidence>
<dbReference type="PANTHER" id="PTHR33392">
    <property type="entry name" value="POLYISOPRENYL-TEICHOIC ACID--PEPTIDOGLYCAN TEICHOIC ACID TRANSFERASE TAGU"/>
    <property type="match status" value="1"/>
</dbReference>
<evidence type="ECO:0000313" key="4">
    <source>
        <dbReference type="EMBL" id="OGM55278.1"/>
    </source>
</evidence>
<feature type="domain" description="Cell envelope-related transcriptional attenuator" evidence="3">
    <location>
        <begin position="93"/>
        <end position="263"/>
    </location>
</feature>
<comment type="similarity">
    <text evidence="1">Belongs to the LytR/CpsA/Psr (LCP) family.</text>
</comment>
<reference evidence="4 5" key="1">
    <citation type="journal article" date="2016" name="Nat. Commun.">
        <title>Thousands of microbial genomes shed light on interconnected biogeochemical processes in an aquifer system.</title>
        <authorList>
            <person name="Anantharaman K."/>
            <person name="Brown C.T."/>
            <person name="Hug L.A."/>
            <person name="Sharon I."/>
            <person name="Castelle C.J."/>
            <person name="Probst A.J."/>
            <person name="Thomas B.C."/>
            <person name="Singh A."/>
            <person name="Wilkins M.J."/>
            <person name="Karaoz U."/>
            <person name="Brodie E.L."/>
            <person name="Williams K.H."/>
            <person name="Hubbard S.S."/>
            <person name="Banfield J.F."/>
        </authorList>
    </citation>
    <scope>NUCLEOTIDE SEQUENCE [LARGE SCALE GENOMIC DNA]</scope>
</reference>
<dbReference type="InterPro" id="IPR004474">
    <property type="entry name" value="LytR_CpsA_psr"/>
</dbReference>
<accession>A0A1F8AVJ8</accession>
<protein>
    <recommendedName>
        <fullName evidence="3">Cell envelope-related transcriptional attenuator domain-containing protein</fullName>
    </recommendedName>
</protein>
<evidence type="ECO:0000256" key="2">
    <source>
        <dbReference type="SAM" id="Phobius"/>
    </source>
</evidence>
<organism evidence="4 5">
    <name type="scientific">Candidatus Woesebacteria bacterium RIFCSPHIGHO2_12_FULL_41_24</name>
    <dbReference type="NCBI Taxonomy" id="1802510"/>
    <lineage>
        <taxon>Bacteria</taxon>
        <taxon>Candidatus Woeseibacteriota</taxon>
    </lineage>
</organism>
<sequence>MIRPKFYFSKIKRRFLGHVWLARAVLLFTSLTVVVLGLLGLFSIVKKTPLSYYLEVAHAFLFAPQNQIKSNDDRTNILILGRGGQGHDAPDLTDTMMLASVHHESGGVTFVSIPRDIWHKPLRIKLNSAYYWGNKKQNGGGLVLAKSVVEEIVGVPVHYAVVVDFTLFKDVVDELGGVQVDVENSFEDIKYPIAGREVDDCGGGDPEFLCRYETIKFESGLQFMDGETALKFVRSRNAEGDEGTDLARSSRQQRVILAVKNRLLSRYVLLSLSKLSNIKELALSRIETDMAALVTVVVARKFIDARDNFRTTSIPEELIQVAPISSEYDNLYVFIPRANDWSQIQNWVRENL</sequence>
<evidence type="ECO:0000313" key="5">
    <source>
        <dbReference type="Proteomes" id="UP000178603"/>
    </source>
</evidence>
<dbReference type="EMBL" id="MGGW01000004">
    <property type="protein sequence ID" value="OGM55278.1"/>
    <property type="molecule type" value="Genomic_DNA"/>
</dbReference>
<proteinExistence type="inferred from homology"/>
<comment type="caution">
    <text evidence="4">The sequence shown here is derived from an EMBL/GenBank/DDBJ whole genome shotgun (WGS) entry which is preliminary data.</text>
</comment>
<dbReference type="Gene3D" id="3.40.630.190">
    <property type="entry name" value="LCP protein"/>
    <property type="match status" value="1"/>
</dbReference>
<evidence type="ECO:0000256" key="1">
    <source>
        <dbReference type="ARBA" id="ARBA00006068"/>
    </source>
</evidence>
<dbReference type="Pfam" id="PF03816">
    <property type="entry name" value="LytR_cpsA_psr"/>
    <property type="match status" value="1"/>
</dbReference>
<dbReference type="Proteomes" id="UP000178603">
    <property type="component" value="Unassembled WGS sequence"/>
</dbReference>
<feature type="transmembrane region" description="Helical" evidence="2">
    <location>
        <begin position="20"/>
        <end position="45"/>
    </location>
</feature>
<keyword evidence="2" id="KW-0472">Membrane</keyword>
<keyword evidence="2" id="KW-0812">Transmembrane</keyword>
<gene>
    <name evidence="4" type="ORF">A3E44_03265</name>
</gene>
<dbReference type="InterPro" id="IPR050922">
    <property type="entry name" value="LytR/CpsA/Psr_CW_biosynth"/>
</dbReference>
<dbReference type="NCBIfam" id="TIGR00350">
    <property type="entry name" value="lytR_cpsA_psr"/>
    <property type="match status" value="1"/>
</dbReference>
<dbReference type="AlphaFoldDB" id="A0A1F8AVJ8"/>